<keyword evidence="11" id="KW-1185">Reference proteome</keyword>
<evidence type="ECO:0000256" key="5">
    <source>
        <dbReference type="ARBA" id="ARBA00022737"/>
    </source>
</evidence>
<dbReference type="PROSITE" id="PS50256">
    <property type="entry name" value="PIR_REPEAT_2"/>
    <property type="match status" value="1"/>
</dbReference>
<evidence type="ECO:0000256" key="2">
    <source>
        <dbReference type="ARBA" id="ARBA00022512"/>
    </source>
</evidence>
<evidence type="ECO:0000313" key="10">
    <source>
        <dbReference type="EMBL" id="KOS22091.1"/>
    </source>
</evidence>
<reference evidence="10 11" key="1">
    <citation type="submission" date="2015-07" db="EMBL/GenBank/DDBJ databases">
        <title>The genome of the fungus Escovopsis weberi, a specialized disease agent of ant agriculture.</title>
        <authorList>
            <person name="de Man T.J."/>
            <person name="Stajich J.E."/>
            <person name="Kubicek C.P."/>
            <person name="Chenthamara K."/>
            <person name="Atanasova L."/>
            <person name="Druzhinina I.S."/>
            <person name="Birnbaum S."/>
            <person name="Barribeau S.M."/>
            <person name="Teiling C."/>
            <person name="Suen G."/>
            <person name="Currie C."/>
            <person name="Gerardo N.M."/>
        </authorList>
    </citation>
    <scope>NUCLEOTIDE SEQUENCE [LARGE SCALE GENOMIC DNA]</scope>
</reference>
<dbReference type="EMBL" id="LGSR01000006">
    <property type="protein sequence ID" value="KOS22091.1"/>
    <property type="molecule type" value="Genomic_DNA"/>
</dbReference>
<keyword evidence="5" id="KW-0677">Repeat</keyword>
<dbReference type="STRING" id="150374.A0A0M8N8D4"/>
<accession>A0A0M8N8D4</accession>
<dbReference type="OrthoDB" id="5415592at2759"/>
<feature type="compositionally biased region" description="Low complexity" evidence="7">
    <location>
        <begin position="214"/>
        <end position="224"/>
    </location>
</feature>
<keyword evidence="4 8" id="KW-0732">Signal</keyword>
<evidence type="ECO:0000256" key="6">
    <source>
        <dbReference type="ARBA" id="ARBA00038219"/>
    </source>
</evidence>
<dbReference type="Pfam" id="PF00399">
    <property type="entry name" value="PIR"/>
    <property type="match status" value="1"/>
</dbReference>
<feature type="signal peptide" evidence="8">
    <location>
        <begin position="1"/>
        <end position="18"/>
    </location>
</feature>
<dbReference type="InterPro" id="IPR054508">
    <property type="entry name" value="PIR1-like_C"/>
</dbReference>
<dbReference type="GO" id="GO:0005199">
    <property type="term" value="F:structural constituent of cell wall"/>
    <property type="evidence" value="ECO:0007669"/>
    <property type="project" value="InterPro"/>
</dbReference>
<evidence type="ECO:0000259" key="9">
    <source>
        <dbReference type="Pfam" id="PF22799"/>
    </source>
</evidence>
<gene>
    <name evidence="10" type="ORF">ESCO_001968</name>
</gene>
<comment type="subcellular location">
    <subcellularLocation>
        <location evidence="1">Secreted</location>
        <location evidence="1">Cell wall</location>
    </subcellularLocation>
</comment>
<protein>
    <submittedName>
        <fullName evidence="10">Cell wall mannoprotein CIS3</fullName>
    </submittedName>
</protein>
<dbReference type="Proteomes" id="UP000053831">
    <property type="component" value="Unassembled WGS sequence"/>
</dbReference>
<evidence type="ECO:0000313" key="11">
    <source>
        <dbReference type="Proteomes" id="UP000053831"/>
    </source>
</evidence>
<evidence type="ECO:0000256" key="1">
    <source>
        <dbReference type="ARBA" id="ARBA00004191"/>
    </source>
</evidence>
<proteinExistence type="inferred from homology"/>
<dbReference type="InterPro" id="IPR051153">
    <property type="entry name" value="Yeast_CWMannoprotein_PIR"/>
</dbReference>
<dbReference type="InterPro" id="IPR000420">
    <property type="entry name" value="Yeast_PIR_rpt"/>
</dbReference>
<dbReference type="AlphaFoldDB" id="A0A0M8N8D4"/>
<evidence type="ECO:0000256" key="3">
    <source>
        <dbReference type="ARBA" id="ARBA00022525"/>
    </source>
</evidence>
<feature type="region of interest" description="Disordered" evidence="7">
    <location>
        <begin position="172"/>
        <end position="248"/>
    </location>
</feature>
<evidence type="ECO:0000256" key="7">
    <source>
        <dbReference type="SAM" id="MobiDB-lite"/>
    </source>
</evidence>
<evidence type="ECO:0000256" key="4">
    <source>
        <dbReference type="ARBA" id="ARBA00022729"/>
    </source>
</evidence>
<comment type="caution">
    <text evidence="10">The sequence shown here is derived from an EMBL/GenBank/DDBJ whole genome shotgun (WGS) entry which is preliminary data.</text>
</comment>
<keyword evidence="3" id="KW-0964">Secreted</keyword>
<keyword evidence="2" id="KW-0134">Cell wall</keyword>
<name>A0A0M8N8D4_ESCWE</name>
<dbReference type="GO" id="GO:0009277">
    <property type="term" value="C:fungal-type cell wall"/>
    <property type="evidence" value="ECO:0007669"/>
    <property type="project" value="TreeGrafter"/>
</dbReference>
<feature type="chain" id="PRO_5005819005" evidence="8">
    <location>
        <begin position="19"/>
        <end position="277"/>
    </location>
</feature>
<dbReference type="Pfam" id="PF22799">
    <property type="entry name" value="PIR1-like_C"/>
    <property type="match status" value="1"/>
</dbReference>
<organism evidence="10 11">
    <name type="scientific">Escovopsis weberi</name>
    <dbReference type="NCBI Taxonomy" id="150374"/>
    <lineage>
        <taxon>Eukaryota</taxon>
        <taxon>Fungi</taxon>
        <taxon>Dikarya</taxon>
        <taxon>Ascomycota</taxon>
        <taxon>Pezizomycotina</taxon>
        <taxon>Sordariomycetes</taxon>
        <taxon>Hypocreomycetidae</taxon>
        <taxon>Hypocreales</taxon>
        <taxon>Hypocreaceae</taxon>
        <taxon>Escovopsis</taxon>
    </lineage>
</organism>
<comment type="similarity">
    <text evidence="6">Belongs to the PIR protein family.</text>
</comment>
<sequence length="277" mass="27686">MRSAFLCAGLVALASAAAEDCKPDFSGRFELTVVQPSAPSKRAIQAHDCSNPDALVVTLKEGVLLDRKDRIGSIVANHQFQFDAPPQGGTFATSGFSVCSDGRLALNGSNEFWQCLSGDFSNLYDTKIAPQCSAVNIIAMACDASSSSSNADGGGVDGAGDLVPVSQIGDGQIQAPTAAPPAPVVTAPPSHSTHASTGPEVSASHGSDGEPAEESSGAGPSGASTTMARVSHTTEASEAPTSSAASRATHVPVSGASMATAHAKAALAIALVGLLVL</sequence>
<feature type="compositionally biased region" description="Low complexity" evidence="7">
    <location>
        <begin position="231"/>
        <end position="248"/>
    </location>
</feature>
<dbReference type="PANTHER" id="PTHR47254">
    <property type="entry name" value="CELL WALL MANNOPROTEIN CIS3-RELATED"/>
    <property type="match status" value="1"/>
</dbReference>
<dbReference type="PANTHER" id="PTHR47254:SF1">
    <property type="entry name" value="CELL WALL MANNOPROTEIN CIS3-RELATED"/>
    <property type="match status" value="1"/>
</dbReference>
<evidence type="ECO:0000256" key="8">
    <source>
        <dbReference type="SAM" id="SignalP"/>
    </source>
</evidence>
<dbReference type="GO" id="GO:0031505">
    <property type="term" value="P:fungal-type cell wall organization"/>
    <property type="evidence" value="ECO:0007669"/>
    <property type="project" value="UniProtKB-ARBA"/>
</dbReference>
<feature type="domain" description="Cell wall mannoprotein PIR1-like C-terminal" evidence="9">
    <location>
        <begin position="62"/>
        <end position="135"/>
    </location>
</feature>